<comment type="caution">
    <text evidence="1">The sequence shown here is derived from an EMBL/GenBank/DDBJ whole genome shotgun (WGS) entry which is preliminary data.</text>
</comment>
<dbReference type="Proteomes" id="UP000808914">
    <property type="component" value="Unassembled WGS sequence"/>
</dbReference>
<sequence length="76" mass="9030">MKHKQGERETAAQAEKAAEKFMMKEERSEVEFTDYEFTPMHTLFLYGFLQKNHRKIYILISKVNRKVQVEAYGDQG</sequence>
<dbReference type="EMBL" id="JAFBER010000002">
    <property type="protein sequence ID" value="MBM7644447.1"/>
    <property type="molecule type" value="Genomic_DNA"/>
</dbReference>
<protein>
    <submittedName>
        <fullName evidence="1">Uncharacterized protein</fullName>
    </submittedName>
</protein>
<gene>
    <name evidence="1" type="ORF">JOD45_000640</name>
</gene>
<organism evidence="1 2">
    <name type="scientific">Scopulibacillus daqui</name>
    <dbReference type="NCBI Taxonomy" id="1469162"/>
    <lineage>
        <taxon>Bacteria</taxon>
        <taxon>Bacillati</taxon>
        <taxon>Bacillota</taxon>
        <taxon>Bacilli</taxon>
        <taxon>Bacillales</taxon>
        <taxon>Sporolactobacillaceae</taxon>
        <taxon>Scopulibacillus</taxon>
    </lineage>
</organism>
<dbReference type="RefSeq" id="WP_205002407.1">
    <property type="nucleotide sequence ID" value="NZ_JAFBER010000002.1"/>
</dbReference>
<accession>A0ABS2PWM6</accession>
<name>A0ABS2PWM6_9BACL</name>
<keyword evidence="2" id="KW-1185">Reference proteome</keyword>
<proteinExistence type="predicted"/>
<evidence type="ECO:0000313" key="2">
    <source>
        <dbReference type="Proteomes" id="UP000808914"/>
    </source>
</evidence>
<evidence type="ECO:0000313" key="1">
    <source>
        <dbReference type="EMBL" id="MBM7644447.1"/>
    </source>
</evidence>
<reference evidence="1 2" key="1">
    <citation type="submission" date="2021-01" db="EMBL/GenBank/DDBJ databases">
        <title>Genomic Encyclopedia of Type Strains, Phase IV (KMG-IV): sequencing the most valuable type-strain genomes for metagenomic binning, comparative biology and taxonomic classification.</title>
        <authorList>
            <person name="Goeker M."/>
        </authorList>
    </citation>
    <scope>NUCLEOTIDE SEQUENCE [LARGE SCALE GENOMIC DNA]</scope>
    <source>
        <strain evidence="1 2">DSM 28236</strain>
    </source>
</reference>